<dbReference type="GO" id="GO:0004499">
    <property type="term" value="F:N,N-dimethylaniline monooxygenase activity"/>
    <property type="evidence" value="ECO:0007669"/>
    <property type="project" value="InterPro"/>
</dbReference>
<keyword evidence="4" id="KW-0560">Oxidoreductase</keyword>
<evidence type="ECO:0000256" key="6">
    <source>
        <dbReference type="SAM" id="MobiDB-lite"/>
    </source>
</evidence>
<organism evidence="7 8">
    <name type="scientific">Cordyceps militaris (strain CM01)</name>
    <name type="common">Caterpillar fungus</name>
    <dbReference type="NCBI Taxonomy" id="983644"/>
    <lineage>
        <taxon>Eukaryota</taxon>
        <taxon>Fungi</taxon>
        <taxon>Dikarya</taxon>
        <taxon>Ascomycota</taxon>
        <taxon>Pezizomycotina</taxon>
        <taxon>Sordariomycetes</taxon>
        <taxon>Hypocreomycetidae</taxon>
        <taxon>Hypocreales</taxon>
        <taxon>Cordycipitaceae</taxon>
        <taxon>Cordyceps</taxon>
    </lineage>
</organism>
<name>G3JHH0_CORMM</name>
<dbReference type="GO" id="GO:0050660">
    <property type="term" value="F:flavin adenine dinucleotide binding"/>
    <property type="evidence" value="ECO:0007669"/>
    <property type="project" value="InterPro"/>
</dbReference>
<evidence type="ECO:0000256" key="2">
    <source>
        <dbReference type="ARBA" id="ARBA00022630"/>
    </source>
</evidence>
<dbReference type="InParanoid" id="G3JHH0"/>
<dbReference type="VEuPathDB" id="FungiDB:CCM_05884"/>
<dbReference type="RefSeq" id="XP_006671091.1">
    <property type="nucleotide sequence ID" value="XM_006671028.1"/>
</dbReference>
<gene>
    <name evidence="7" type="ORF">CCM_05884</name>
</gene>
<comment type="cofactor">
    <cofactor evidence="1">
        <name>FAD</name>
        <dbReference type="ChEBI" id="CHEBI:57692"/>
    </cofactor>
</comment>
<evidence type="ECO:0000256" key="3">
    <source>
        <dbReference type="ARBA" id="ARBA00022827"/>
    </source>
</evidence>
<accession>G3JHH0</accession>
<evidence type="ECO:0000256" key="4">
    <source>
        <dbReference type="ARBA" id="ARBA00023002"/>
    </source>
</evidence>
<dbReference type="Proteomes" id="UP000001610">
    <property type="component" value="Unassembled WGS sequence"/>
</dbReference>
<protein>
    <submittedName>
        <fullName evidence="7">FAD dependent oxidoreductase</fullName>
    </submittedName>
</protein>
<keyword evidence="2" id="KW-0285">Flavoprotein</keyword>
<evidence type="ECO:0000313" key="7">
    <source>
        <dbReference type="EMBL" id="EGX91726.1"/>
    </source>
</evidence>
<dbReference type="KEGG" id="cmt:CCM_05884"/>
<dbReference type="Pfam" id="PF13450">
    <property type="entry name" value="NAD_binding_8"/>
    <property type="match status" value="1"/>
</dbReference>
<dbReference type="SUPFAM" id="SSF51905">
    <property type="entry name" value="FAD/NAD(P)-binding domain"/>
    <property type="match status" value="1"/>
</dbReference>
<dbReference type="GeneID" id="18167902"/>
<dbReference type="AlphaFoldDB" id="G3JHH0"/>
<dbReference type="HOGENOM" id="CLU_032067_2_0_1"/>
<dbReference type="GO" id="GO:0050661">
    <property type="term" value="F:NADP binding"/>
    <property type="evidence" value="ECO:0007669"/>
    <property type="project" value="InterPro"/>
</dbReference>
<keyword evidence="5" id="KW-0503">Monooxygenase</keyword>
<proteinExistence type="predicted"/>
<feature type="region of interest" description="Disordered" evidence="6">
    <location>
        <begin position="450"/>
        <end position="490"/>
    </location>
</feature>
<dbReference type="PANTHER" id="PTHR43872">
    <property type="entry name" value="MONOOXYGENASE, PUTATIVE (AFU_ORTHOLOGUE AFUA_8G02570)-RELATED"/>
    <property type="match status" value="1"/>
</dbReference>
<evidence type="ECO:0000256" key="5">
    <source>
        <dbReference type="ARBA" id="ARBA00023033"/>
    </source>
</evidence>
<dbReference type="EMBL" id="JH126402">
    <property type="protein sequence ID" value="EGX91726.1"/>
    <property type="molecule type" value="Genomic_DNA"/>
</dbReference>
<dbReference type="Gene3D" id="3.50.50.60">
    <property type="entry name" value="FAD/NAD(P)-binding domain"/>
    <property type="match status" value="2"/>
</dbReference>
<dbReference type="PANTHER" id="PTHR43872:SF1">
    <property type="entry name" value="MONOOXYGENASE, PUTATIVE (AFU_ORTHOLOGUE AFUA_8G02570)-RELATED"/>
    <property type="match status" value="1"/>
</dbReference>
<dbReference type="eggNOG" id="KOG1399">
    <property type="taxonomic scope" value="Eukaryota"/>
</dbReference>
<evidence type="ECO:0000256" key="1">
    <source>
        <dbReference type="ARBA" id="ARBA00001974"/>
    </source>
</evidence>
<keyword evidence="3" id="KW-0274">FAD</keyword>
<reference evidence="7 8" key="1">
    <citation type="journal article" date="2011" name="Genome Biol.">
        <title>Genome sequence of the insect pathogenic fungus Cordyceps militaris, a valued traditional Chinese medicine.</title>
        <authorList>
            <person name="Zheng P."/>
            <person name="Xia Y."/>
            <person name="Xiao G."/>
            <person name="Xiong C."/>
            <person name="Hu X."/>
            <person name="Zhang S."/>
            <person name="Zheng H."/>
            <person name="Huang Y."/>
            <person name="Zhou Y."/>
            <person name="Wang S."/>
            <person name="Zhao G.P."/>
            <person name="Liu X."/>
            <person name="St Leger R.J."/>
            <person name="Wang C."/>
        </authorList>
    </citation>
    <scope>NUCLEOTIDE SEQUENCE [LARGE SCALE GENOMIC DNA]</scope>
    <source>
        <strain evidence="7 8">CM01</strain>
    </source>
</reference>
<sequence>MDAQYDYDVVIVGAGIGGICSAYRLQERCPQLTFCVLEGRHEVGGTWSLFQYPGIRSDSDLYTYSFPWKPWHGKSIASGAQILQYLKAAAREHGLDKHIKFHRQVDNMSWSTATSTWTVDATDTGASDTAAKTERLRCRFMLLSTGYYDYETPLQARIPGLADFEGPVVHPQFWPKGLDFQGKNVVVVGSGATAITLVPTLARRGAAHVTMLQRSPTYIASVPGESAVHSLTKVMLPRDLASRVIRWQWILFMLLFVRFCRLFPRLAWAVLLLRTRTELALHQSIEPDFTPRYEPFDQNLCLTPDSDFYEMLRKGRTSITTGHIDRVTPTRIKLQTGPALRPDIIVTATGLKVRFGGGIRIAVDDEPFAVSEHFVWKGCMLDSLPNCVAIIGYYDASWTLGTDISAKMACRLINRAMRGKKKTMVARTREGMKTVPMMYLNSTYVTSADSHIPKAGDQPQWQPRKSYWHDTRTDGASPVSEQVQAQRHHPVRVLVTDSSAPHDSPVSLRPRLQ</sequence>
<dbReference type="PRINTS" id="PR00411">
    <property type="entry name" value="PNDRDTASEI"/>
</dbReference>
<dbReference type="Pfam" id="PF00743">
    <property type="entry name" value="FMO-like"/>
    <property type="match status" value="1"/>
</dbReference>
<dbReference type="InterPro" id="IPR020946">
    <property type="entry name" value="Flavin_mOase-like"/>
</dbReference>
<dbReference type="InterPro" id="IPR051820">
    <property type="entry name" value="FAD-binding_MO"/>
</dbReference>
<dbReference type="OrthoDB" id="66881at2759"/>
<dbReference type="InterPro" id="IPR036188">
    <property type="entry name" value="FAD/NAD-bd_sf"/>
</dbReference>
<keyword evidence="8" id="KW-1185">Reference proteome</keyword>
<evidence type="ECO:0000313" key="8">
    <source>
        <dbReference type="Proteomes" id="UP000001610"/>
    </source>
</evidence>